<evidence type="ECO:0000313" key="1">
    <source>
        <dbReference type="EMBL" id="KAL0203846.1"/>
    </source>
</evidence>
<dbReference type="EMBL" id="JAMKFB020000001">
    <property type="protein sequence ID" value="KAL0203846.1"/>
    <property type="molecule type" value="Genomic_DNA"/>
</dbReference>
<accession>A0ABD0RZE9</accession>
<organism evidence="1 2">
    <name type="scientific">Cirrhinus mrigala</name>
    <name type="common">Mrigala</name>
    <dbReference type="NCBI Taxonomy" id="683832"/>
    <lineage>
        <taxon>Eukaryota</taxon>
        <taxon>Metazoa</taxon>
        <taxon>Chordata</taxon>
        <taxon>Craniata</taxon>
        <taxon>Vertebrata</taxon>
        <taxon>Euteleostomi</taxon>
        <taxon>Actinopterygii</taxon>
        <taxon>Neopterygii</taxon>
        <taxon>Teleostei</taxon>
        <taxon>Ostariophysi</taxon>
        <taxon>Cypriniformes</taxon>
        <taxon>Cyprinidae</taxon>
        <taxon>Labeoninae</taxon>
        <taxon>Labeonini</taxon>
        <taxon>Cirrhinus</taxon>
    </lineage>
</organism>
<gene>
    <name evidence="1" type="ORF">M9458_001864</name>
</gene>
<keyword evidence="2" id="KW-1185">Reference proteome</keyword>
<dbReference type="Proteomes" id="UP001529510">
    <property type="component" value="Unassembled WGS sequence"/>
</dbReference>
<name>A0ABD0RZE9_CIRMR</name>
<comment type="caution">
    <text evidence="1">The sequence shown here is derived from an EMBL/GenBank/DDBJ whole genome shotgun (WGS) entry which is preliminary data.</text>
</comment>
<feature type="non-terminal residue" evidence="1">
    <location>
        <position position="1"/>
    </location>
</feature>
<proteinExistence type="predicted"/>
<reference evidence="1 2" key="1">
    <citation type="submission" date="2024-05" db="EMBL/GenBank/DDBJ databases">
        <title>Genome sequencing and assembly of Indian major carp, Cirrhinus mrigala (Hamilton, 1822).</title>
        <authorList>
            <person name="Mohindra V."/>
            <person name="Chowdhury L.M."/>
            <person name="Lal K."/>
            <person name="Jena J.K."/>
        </authorList>
    </citation>
    <scope>NUCLEOTIDE SEQUENCE [LARGE SCALE GENOMIC DNA]</scope>
    <source>
        <strain evidence="1">CM1030</strain>
        <tissue evidence="1">Blood</tissue>
    </source>
</reference>
<sequence length="62" mass="6995">VNRFSLIGETHKEVVSLLKELPMNVCVVCSRLIPPTVSEEDDDDGDDVQLTLKELLAEFHEK</sequence>
<dbReference type="AlphaFoldDB" id="A0ABD0RZE9"/>
<protein>
    <submittedName>
        <fullName evidence="1">Uncharacterized protein</fullName>
    </submittedName>
</protein>
<evidence type="ECO:0000313" key="2">
    <source>
        <dbReference type="Proteomes" id="UP001529510"/>
    </source>
</evidence>
<feature type="non-terminal residue" evidence="1">
    <location>
        <position position="62"/>
    </location>
</feature>